<gene>
    <name evidence="3" type="primary">LOC118423620</name>
</gene>
<evidence type="ECO:0000313" key="3">
    <source>
        <dbReference type="RefSeq" id="XP_035687738.1"/>
    </source>
</evidence>
<evidence type="ECO:0000313" key="2">
    <source>
        <dbReference type="Proteomes" id="UP000001554"/>
    </source>
</evidence>
<protein>
    <submittedName>
        <fullName evidence="3">Uncharacterized protein LOC118423620</fullName>
    </submittedName>
</protein>
<dbReference type="AlphaFoldDB" id="A0A9J7LSA9"/>
<proteinExistence type="predicted"/>
<feature type="domain" description="Helitron helicase-like" evidence="1">
    <location>
        <begin position="18"/>
        <end position="146"/>
    </location>
</feature>
<keyword evidence="2" id="KW-1185">Reference proteome</keyword>
<dbReference type="RefSeq" id="XP_035687738.1">
    <property type="nucleotide sequence ID" value="XM_035831845.1"/>
</dbReference>
<accession>A0A9J7LSA9</accession>
<dbReference type="OrthoDB" id="6141723at2759"/>
<dbReference type="Pfam" id="PF14214">
    <property type="entry name" value="Helitron_like_N"/>
    <property type="match status" value="1"/>
</dbReference>
<name>A0A9J7LSA9_BRAFL</name>
<dbReference type="GeneID" id="118423620"/>
<dbReference type="InterPro" id="IPR025476">
    <property type="entry name" value="Helitron_helicase-like"/>
</dbReference>
<dbReference type="OMA" id="RTHHAYK"/>
<dbReference type="KEGG" id="bfo:118423620"/>
<evidence type="ECO:0000259" key="1">
    <source>
        <dbReference type="Pfam" id="PF14214"/>
    </source>
</evidence>
<organism evidence="2 3">
    <name type="scientific">Branchiostoma floridae</name>
    <name type="common">Florida lancelet</name>
    <name type="synonym">Amphioxus</name>
    <dbReference type="NCBI Taxonomy" id="7739"/>
    <lineage>
        <taxon>Eukaryota</taxon>
        <taxon>Metazoa</taxon>
        <taxon>Chordata</taxon>
        <taxon>Cephalochordata</taxon>
        <taxon>Leptocardii</taxon>
        <taxon>Amphioxiformes</taxon>
        <taxon>Branchiostomatidae</taxon>
        <taxon>Branchiostoma</taxon>
    </lineage>
</organism>
<reference evidence="3" key="2">
    <citation type="submission" date="2025-08" db="UniProtKB">
        <authorList>
            <consortium name="RefSeq"/>
        </authorList>
    </citation>
    <scope>IDENTIFICATION</scope>
    <source>
        <strain evidence="3">S238N-H82</strain>
        <tissue evidence="3">Testes</tissue>
    </source>
</reference>
<dbReference type="Proteomes" id="UP000001554">
    <property type="component" value="Chromosome 9"/>
</dbReference>
<sequence>MKNVVNVQAMLRTHHAYKFMKNIRGSPAFWNSVLLDLLAMVRQLGIPTWFLTLSAADMQWPEVIRSIAHQYGTYLTDDDVKNMSWEQKCKWLRSNPVTAARQFNHRLNLFFKEVIGGQCHPIGELQDYMIRIEFQARGSPHAHTILWMKNAPKVGVDSDEDVINFINQHQTCTIPDEKEDDLRQLVLSLQKHVHSKTCRRNGLCRFRFPHPPSKHTIIGRPSTETDATMVTKELQAKEDVLRKVRTIMEDKNTSPDISLENLLQKAKVNQHEYQQALKLTRSGEQIILKRQPSESTSITLIPRS</sequence>
<reference evidence="2" key="1">
    <citation type="journal article" date="2020" name="Nat. Ecol. Evol.">
        <title>Deeply conserved synteny resolves early events in vertebrate evolution.</title>
        <authorList>
            <person name="Simakov O."/>
            <person name="Marletaz F."/>
            <person name="Yue J.X."/>
            <person name="O'Connell B."/>
            <person name="Jenkins J."/>
            <person name="Brandt A."/>
            <person name="Calef R."/>
            <person name="Tung C.H."/>
            <person name="Huang T.K."/>
            <person name="Schmutz J."/>
            <person name="Satoh N."/>
            <person name="Yu J.K."/>
            <person name="Putnam N.H."/>
            <person name="Green R.E."/>
            <person name="Rokhsar D.S."/>
        </authorList>
    </citation>
    <scope>NUCLEOTIDE SEQUENCE [LARGE SCALE GENOMIC DNA]</scope>
    <source>
        <strain evidence="2">S238N-H82</strain>
    </source>
</reference>